<dbReference type="AlphaFoldDB" id="A0A4R1H9L0"/>
<comment type="caution">
    <text evidence="2">The sequence shown here is derived from an EMBL/GenBank/DDBJ whole genome shotgun (WGS) entry which is preliminary data.</text>
</comment>
<proteinExistence type="predicted"/>
<reference evidence="2 3" key="1">
    <citation type="submission" date="2019-03" db="EMBL/GenBank/DDBJ databases">
        <title>Genomic Encyclopedia of Type Strains, Phase IV (KMG-IV): sequencing the most valuable type-strain genomes for metagenomic binning, comparative biology and taxonomic classification.</title>
        <authorList>
            <person name="Goeker M."/>
        </authorList>
    </citation>
    <scope>NUCLEOTIDE SEQUENCE [LARGE SCALE GENOMIC DNA]</scope>
    <source>
        <strain evidence="2 3">DSM 19610</strain>
    </source>
</reference>
<gene>
    <name evidence="2" type="ORF">DFR30_0044</name>
</gene>
<feature type="signal peptide" evidence="1">
    <location>
        <begin position="1"/>
        <end position="18"/>
    </location>
</feature>
<dbReference type="OrthoDB" id="8561404at2"/>
<evidence type="ECO:0008006" key="4">
    <source>
        <dbReference type="Google" id="ProtNLM"/>
    </source>
</evidence>
<dbReference type="EMBL" id="SMFX01000001">
    <property type="protein sequence ID" value="TCK16825.1"/>
    <property type="molecule type" value="Genomic_DNA"/>
</dbReference>
<keyword evidence="1" id="KW-0732">Signal</keyword>
<accession>A0A4R1H9L0</accession>
<dbReference type="RefSeq" id="WP_132970757.1">
    <property type="nucleotide sequence ID" value="NZ_SMFX01000001.1"/>
</dbReference>
<dbReference type="InterPro" id="IPR035923">
    <property type="entry name" value="TT1751-like_sf"/>
</dbReference>
<organism evidence="2 3">
    <name type="scientific">Thiogranum longum</name>
    <dbReference type="NCBI Taxonomy" id="1537524"/>
    <lineage>
        <taxon>Bacteria</taxon>
        <taxon>Pseudomonadati</taxon>
        <taxon>Pseudomonadota</taxon>
        <taxon>Gammaproteobacteria</taxon>
        <taxon>Chromatiales</taxon>
        <taxon>Ectothiorhodospiraceae</taxon>
        <taxon>Thiogranum</taxon>
    </lineage>
</organism>
<evidence type="ECO:0000256" key="1">
    <source>
        <dbReference type="SAM" id="SignalP"/>
    </source>
</evidence>
<sequence>MRIWLAGILLMVAASVNAQDLYMARSQMAFPETMIALQKAIKVQGYTLSRVQRVDIGLTKSGFKTDRYRVVFFGKPEEIRELGDRYLDLVPYLPLKIAIFAEGDETLLLASSFEHLRPFYTQADIRKHFDVWETDLQHILEQVRLSE</sequence>
<name>A0A4R1H9L0_9GAMM</name>
<protein>
    <recommendedName>
        <fullName evidence="4">DUF302 domain-containing protein</fullName>
    </recommendedName>
</protein>
<feature type="chain" id="PRO_5020596085" description="DUF302 domain-containing protein" evidence="1">
    <location>
        <begin position="19"/>
        <end position="147"/>
    </location>
</feature>
<dbReference type="SUPFAM" id="SSF103247">
    <property type="entry name" value="TT1751-like"/>
    <property type="match status" value="1"/>
</dbReference>
<dbReference type="Proteomes" id="UP000295707">
    <property type="component" value="Unassembled WGS sequence"/>
</dbReference>
<evidence type="ECO:0000313" key="3">
    <source>
        <dbReference type="Proteomes" id="UP000295707"/>
    </source>
</evidence>
<keyword evidence="3" id="KW-1185">Reference proteome</keyword>
<dbReference type="Gene3D" id="3.30.310.70">
    <property type="entry name" value="TT1751-like domain"/>
    <property type="match status" value="1"/>
</dbReference>
<evidence type="ECO:0000313" key="2">
    <source>
        <dbReference type="EMBL" id="TCK16825.1"/>
    </source>
</evidence>